<dbReference type="PANTHER" id="PTHR36220">
    <property type="entry name" value="UNNAMED PRODUCT"/>
    <property type="match status" value="1"/>
</dbReference>
<dbReference type="InterPro" id="IPR013519">
    <property type="entry name" value="Int_alpha_beta-p"/>
</dbReference>
<keyword evidence="1" id="KW-0732">Signal</keyword>
<organism evidence="4 5">
    <name type="scientific">Leptospira fletcheri</name>
    <dbReference type="NCBI Taxonomy" id="2484981"/>
    <lineage>
        <taxon>Bacteria</taxon>
        <taxon>Pseudomonadati</taxon>
        <taxon>Spirochaetota</taxon>
        <taxon>Spirochaetia</taxon>
        <taxon>Leptospirales</taxon>
        <taxon>Leptospiraceae</taxon>
        <taxon>Leptospira</taxon>
    </lineage>
</organism>
<dbReference type="Gene3D" id="2.130.10.130">
    <property type="entry name" value="Integrin alpha, N-terminal"/>
    <property type="match status" value="3"/>
</dbReference>
<accession>A0A4R9GFU5</accession>
<keyword evidence="2" id="KW-0677">Repeat</keyword>
<gene>
    <name evidence="4" type="ORF">EHO60_03940</name>
</gene>
<dbReference type="SMART" id="SM00191">
    <property type="entry name" value="Int_alpha"/>
    <property type="match status" value="4"/>
</dbReference>
<protein>
    <recommendedName>
        <fullName evidence="6">Integrin</fullName>
    </recommendedName>
</protein>
<dbReference type="Proteomes" id="UP000298458">
    <property type="component" value="Unassembled WGS sequence"/>
</dbReference>
<evidence type="ECO:0000313" key="4">
    <source>
        <dbReference type="EMBL" id="TGK11467.1"/>
    </source>
</evidence>
<dbReference type="RefSeq" id="WP_135766872.1">
    <property type="nucleotide sequence ID" value="NZ_RQET01000004.1"/>
</dbReference>
<evidence type="ECO:0000256" key="2">
    <source>
        <dbReference type="ARBA" id="ARBA00022737"/>
    </source>
</evidence>
<name>A0A4R9GFU5_9LEPT</name>
<dbReference type="EMBL" id="RQET01000004">
    <property type="protein sequence ID" value="TGK11467.1"/>
    <property type="molecule type" value="Genomic_DNA"/>
</dbReference>
<dbReference type="PANTHER" id="PTHR36220:SF1">
    <property type="entry name" value="GAMMA TUBULIN COMPLEX COMPONENT C-TERMINAL DOMAIN-CONTAINING PROTEIN"/>
    <property type="match status" value="1"/>
</dbReference>
<dbReference type="OrthoDB" id="9782766at2"/>
<comment type="caution">
    <text evidence="4">The sequence shown here is derived from an EMBL/GenBank/DDBJ whole genome shotgun (WGS) entry which is preliminary data.</text>
</comment>
<evidence type="ECO:0000313" key="5">
    <source>
        <dbReference type="Proteomes" id="UP000298458"/>
    </source>
</evidence>
<keyword evidence="3" id="KW-0325">Glycoprotein</keyword>
<dbReference type="Pfam" id="PF14312">
    <property type="entry name" value="FG-GAP_2"/>
    <property type="match status" value="7"/>
</dbReference>
<evidence type="ECO:0000256" key="3">
    <source>
        <dbReference type="ARBA" id="ARBA00023180"/>
    </source>
</evidence>
<reference evidence="4" key="1">
    <citation type="journal article" date="2019" name="PLoS Negl. Trop. Dis.">
        <title>Revisiting the worldwide diversity of Leptospira species in the environment.</title>
        <authorList>
            <person name="Vincent A.T."/>
            <person name="Schiettekatte O."/>
            <person name="Bourhy P."/>
            <person name="Veyrier F.J."/>
            <person name="Picardeau M."/>
        </authorList>
    </citation>
    <scope>NUCLEOTIDE SEQUENCE [LARGE SCALE GENOMIC DNA]</scope>
    <source>
        <strain evidence="4">SSW15</strain>
    </source>
</reference>
<sequence>MKRKSVSGTLIPILLFLAASHLGNCKKHSHQPLLLWGELSVSPVSNGAGELRQQSYLKAPNTSTSDQFGASSAISGETIVVGAPYEDSNTTAILQDSALSSTNDAGSDTGAAYVYVRSGGKWTHQAYLKAPNTTNGDHFGNSVSISENTIAVGAPGEDGNTTSIINGNDLSSSNKAGNDNGAVYVFVRNGNTWTHQAYLKAPNTTNQDQFGSSLAVSGETIVVGAPYEDSSTSAIVSGSDLTTTNDVGTDTGAAYVYVRSGSAWTHQAYLKAPNVYNQNYFGNSVAIDGNTITVSARSENSTTTSIISGNDLSITNHSGNGNGAVYVFVRNGANWNHQAYLKSPNASNQDSFGISVAISGDTVVVGADGESSETNAVLTGTDLSSTNRNGSNNGAAYVFVRNGSTWTHQAYLKAPNTNREDRFGGSVSIFGDWIVVGAAGEKSTSKEILSGNDLRSSNRQGFFVGAAYVFTRSKSLWTHKNYLKASNSANGHFFAGSVGISGNTILVGALGESSNTNWIINGTDLSSTNRNGNSNGAAYVFGM</sequence>
<dbReference type="AlphaFoldDB" id="A0A4R9GFU5"/>
<evidence type="ECO:0000256" key="1">
    <source>
        <dbReference type="ARBA" id="ARBA00022729"/>
    </source>
</evidence>
<dbReference type="InterPro" id="IPR028994">
    <property type="entry name" value="Integrin_alpha_N"/>
</dbReference>
<keyword evidence="5" id="KW-1185">Reference proteome</keyword>
<evidence type="ECO:0008006" key="6">
    <source>
        <dbReference type="Google" id="ProtNLM"/>
    </source>
</evidence>
<proteinExistence type="predicted"/>
<dbReference type="InterPro" id="IPR013517">
    <property type="entry name" value="FG-GAP"/>
</dbReference>